<dbReference type="Proteomes" id="UP001223144">
    <property type="component" value="Unassembled WGS sequence"/>
</dbReference>
<dbReference type="RefSeq" id="WP_279930773.1">
    <property type="nucleotide sequence ID" value="NZ_JARWBG010000032.1"/>
</dbReference>
<proteinExistence type="predicted"/>
<name>A0ABT6HSZ9_9ACTN</name>
<protein>
    <recommendedName>
        <fullName evidence="4">Secreted protein</fullName>
    </recommendedName>
</protein>
<feature type="signal peptide" evidence="1">
    <location>
        <begin position="1"/>
        <end position="21"/>
    </location>
</feature>
<evidence type="ECO:0008006" key="4">
    <source>
        <dbReference type="Google" id="ProtNLM"/>
    </source>
</evidence>
<dbReference type="EMBL" id="JARWBG010000032">
    <property type="protein sequence ID" value="MDH2391843.1"/>
    <property type="molecule type" value="Genomic_DNA"/>
</dbReference>
<comment type="caution">
    <text evidence="2">The sequence shown here is derived from an EMBL/GenBank/DDBJ whole genome shotgun (WGS) entry which is preliminary data.</text>
</comment>
<evidence type="ECO:0000313" key="3">
    <source>
        <dbReference type="Proteomes" id="UP001223144"/>
    </source>
</evidence>
<sequence length="191" mass="19765">MRRLSPSVVVAALLLAGVTPASPFAPSPASAHTGCAATDRDGRGEWLVGLAREVKRELDLNSALFCVAIRGEEVVTAALGHSMTGLSPASYRTMLDPGAVGLGGPTDRCPETVCRAQTEERHYGLGNVILNSWVVQNPLFNGFAAQQSHLPSRGIAIAVATTVGADSPTGNTASTVARRLAEVLAPDQPLG</sequence>
<reference evidence="2 3" key="1">
    <citation type="submission" date="2023-04" db="EMBL/GenBank/DDBJ databases">
        <title>Streptomyces chengmaiensis sp. nov. isolated from the stem of mangrove plant in Hainan.</title>
        <authorList>
            <person name="Huang X."/>
            <person name="Zhou S."/>
            <person name="Chu X."/>
            <person name="Xie Y."/>
            <person name="Lin Y."/>
        </authorList>
    </citation>
    <scope>NUCLEOTIDE SEQUENCE [LARGE SCALE GENOMIC DNA]</scope>
    <source>
        <strain evidence="2 3">HNM0663</strain>
    </source>
</reference>
<gene>
    <name evidence="2" type="ORF">QCN29_24300</name>
</gene>
<evidence type="ECO:0000256" key="1">
    <source>
        <dbReference type="SAM" id="SignalP"/>
    </source>
</evidence>
<accession>A0ABT6HSZ9</accession>
<keyword evidence="1" id="KW-0732">Signal</keyword>
<keyword evidence="3" id="KW-1185">Reference proteome</keyword>
<organism evidence="2 3">
    <name type="scientific">Streptomyces chengmaiensis</name>
    <dbReference type="NCBI Taxonomy" id="3040919"/>
    <lineage>
        <taxon>Bacteria</taxon>
        <taxon>Bacillati</taxon>
        <taxon>Actinomycetota</taxon>
        <taxon>Actinomycetes</taxon>
        <taxon>Kitasatosporales</taxon>
        <taxon>Streptomycetaceae</taxon>
        <taxon>Streptomyces</taxon>
    </lineage>
</organism>
<feature type="chain" id="PRO_5045368959" description="Secreted protein" evidence="1">
    <location>
        <begin position="22"/>
        <end position="191"/>
    </location>
</feature>
<evidence type="ECO:0000313" key="2">
    <source>
        <dbReference type="EMBL" id="MDH2391843.1"/>
    </source>
</evidence>